<dbReference type="EMBL" id="JADOXO010000994">
    <property type="protein sequence ID" value="KAF9798718.1"/>
    <property type="molecule type" value="Genomic_DNA"/>
</dbReference>
<protein>
    <submittedName>
        <fullName evidence="1">Uncharacterized protein</fullName>
    </submittedName>
</protein>
<sequence>MGGTEDGPGAEAVVVVVHRADFEGNLCAGGLAAATAVKAPEEVRRWGYVRQGLLTRRRSLSAQALAQGLEGDLLALDLDRRQFGEGGSWGRQGESAARRIGMQGCSEDRAGVILFDRSGCSVGARLLLAGVDDSLRAVWNVDVDEVLRVEGVNLALTGSHDVWGKDGECTVWVRTTRPMGKESE</sequence>
<evidence type="ECO:0000313" key="1">
    <source>
        <dbReference type="EMBL" id="KAF9798718.1"/>
    </source>
</evidence>
<comment type="caution">
    <text evidence="1">The sequence shown here is derived from an EMBL/GenBank/DDBJ whole genome shotgun (WGS) entry which is preliminary data.</text>
</comment>
<gene>
    <name evidence="1" type="ORF">IEO21_10674</name>
</gene>
<proteinExistence type="predicted"/>
<dbReference type="AlphaFoldDB" id="A0A8H7TX36"/>
<reference evidence="1" key="2">
    <citation type="journal article" name="Front. Microbiol.">
        <title>Degradative Capacity of Two Strains of Rhodonia placenta: From Phenotype to Genotype.</title>
        <authorList>
            <person name="Kolle M."/>
            <person name="Horta M.A.C."/>
            <person name="Nowrousian M."/>
            <person name="Ohm R.A."/>
            <person name="Benz J.P."/>
            <person name="Pilgard A."/>
        </authorList>
    </citation>
    <scope>NUCLEOTIDE SEQUENCE</scope>
    <source>
        <strain evidence="1">FPRL280</strain>
    </source>
</reference>
<reference evidence="1" key="1">
    <citation type="submission" date="2020-11" db="EMBL/GenBank/DDBJ databases">
        <authorList>
            <person name="Koelle M."/>
            <person name="Horta M.A.C."/>
            <person name="Nowrousian M."/>
            <person name="Ohm R.A."/>
            <person name="Benz P."/>
            <person name="Pilgard A."/>
        </authorList>
    </citation>
    <scope>NUCLEOTIDE SEQUENCE</scope>
    <source>
        <strain evidence="1">FPRL280</strain>
    </source>
</reference>
<dbReference type="Proteomes" id="UP000639403">
    <property type="component" value="Unassembled WGS sequence"/>
</dbReference>
<accession>A0A8H7TX36</accession>
<evidence type="ECO:0000313" key="2">
    <source>
        <dbReference type="Proteomes" id="UP000639403"/>
    </source>
</evidence>
<organism evidence="1 2">
    <name type="scientific">Rhodonia placenta</name>
    <dbReference type="NCBI Taxonomy" id="104341"/>
    <lineage>
        <taxon>Eukaryota</taxon>
        <taxon>Fungi</taxon>
        <taxon>Dikarya</taxon>
        <taxon>Basidiomycota</taxon>
        <taxon>Agaricomycotina</taxon>
        <taxon>Agaricomycetes</taxon>
        <taxon>Polyporales</taxon>
        <taxon>Adustoporiaceae</taxon>
        <taxon>Rhodonia</taxon>
    </lineage>
</organism>
<name>A0A8H7TX36_9APHY</name>